<evidence type="ECO:0000313" key="2">
    <source>
        <dbReference type="EMBL" id="GAU39087.1"/>
    </source>
</evidence>
<organism evidence="2 3">
    <name type="scientific">Trifolium subterraneum</name>
    <name type="common">Subterranean clover</name>
    <dbReference type="NCBI Taxonomy" id="3900"/>
    <lineage>
        <taxon>Eukaryota</taxon>
        <taxon>Viridiplantae</taxon>
        <taxon>Streptophyta</taxon>
        <taxon>Embryophyta</taxon>
        <taxon>Tracheophyta</taxon>
        <taxon>Spermatophyta</taxon>
        <taxon>Magnoliopsida</taxon>
        <taxon>eudicotyledons</taxon>
        <taxon>Gunneridae</taxon>
        <taxon>Pentapetalae</taxon>
        <taxon>rosids</taxon>
        <taxon>fabids</taxon>
        <taxon>Fabales</taxon>
        <taxon>Fabaceae</taxon>
        <taxon>Papilionoideae</taxon>
        <taxon>50 kb inversion clade</taxon>
        <taxon>NPAAA clade</taxon>
        <taxon>Hologalegina</taxon>
        <taxon>IRL clade</taxon>
        <taxon>Trifolieae</taxon>
        <taxon>Trifolium</taxon>
    </lineage>
</organism>
<dbReference type="EMBL" id="DF973743">
    <property type="protein sequence ID" value="GAU39087.1"/>
    <property type="molecule type" value="Genomic_DNA"/>
</dbReference>
<feature type="chain" id="PRO_5016362996" evidence="1">
    <location>
        <begin position="25"/>
        <end position="87"/>
    </location>
</feature>
<evidence type="ECO:0000313" key="3">
    <source>
        <dbReference type="Proteomes" id="UP000242715"/>
    </source>
</evidence>
<name>A0A2Z6P8X3_TRISU</name>
<reference evidence="3" key="1">
    <citation type="journal article" date="2017" name="Front. Plant Sci.">
        <title>Climate Clever Clovers: New Paradigm to Reduce the Environmental Footprint of Ruminants by Breeding Low Methanogenic Forages Utilizing Haplotype Variation.</title>
        <authorList>
            <person name="Kaur P."/>
            <person name="Appels R."/>
            <person name="Bayer P.E."/>
            <person name="Keeble-Gagnere G."/>
            <person name="Wang J."/>
            <person name="Hirakawa H."/>
            <person name="Shirasawa K."/>
            <person name="Vercoe P."/>
            <person name="Stefanova K."/>
            <person name="Durmic Z."/>
            <person name="Nichols P."/>
            <person name="Revell C."/>
            <person name="Isobe S.N."/>
            <person name="Edwards D."/>
            <person name="Erskine W."/>
        </authorList>
    </citation>
    <scope>NUCLEOTIDE SEQUENCE [LARGE SCALE GENOMIC DNA]</scope>
    <source>
        <strain evidence="3">cv. Daliak</strain>
    </source>
</reference>
<feature type="signal peptide" evidence="1">
    <location>
        <begin position="1"/>
        <end position="24"/>
    </location>
</feature>
<proteinExistence type="predicted"/>
<keyword evidence="1" id="KW-0732">Signal</keyword>
<accession>A0A2Z6P8X3</accession>
<protein>
    <submittedName>
        <fullName evidence="2">Uncharacterized protein</fullName>
    </submittedName>
</protein>
<dbReference type="Proteomes" id="UP000242715">
    <property type="component" value="Unassembled WGS sequence"/>
</dbReference>
<sequence length="87" mass="9366">MTSIVGGALIAASLEAMLEMVVSADALFDEINTEALRCKVETNQKLGLKSGVSNNLKSLTSNLQVPKILNGGHKRFAWVAKLFHLVL</sequence>
<gene>
    <name evidence="2" type="ORF">TSUD_321580</name>
</gene>
<dbReference type="AlphaFoldDB" id="A0A2Z6P8X3"/>
<keyword evidence="3" id="KW-1185">Reference proteome</keyword>
<evidence type="ECO:0000256" key="1">
    <source>
        <dbReference type="SAM" id="SignalP"/>
    </source>
</evidence>